<feature type="domain" description="TadE-like" evidence="2">
    <location>
        <begin position="25"/>
        <end position="64"/>
    </location>
</feature>
<keyword evidence="1" id="KW-0472">Membrane</keyword>
<dbReference type="EMBL" id="JWIT01000048">
    <property type="protein sequence ID" value="KJF70106.1"/>
    <property type="molecule type" value="Genomic_DNA"/>
</dbReference>
<dbReference type="Pfam" id="PF07811">
    <property type="entry name" value="TadE"/>
    <property type="match status" value="1"/>
</dbReference>
<organism evidence="3 4">
    <name type="scientific">Agrobacterium arsenijevicii</name>
    <dbReference type="NCBI Taxonomy" id="1585697"/>
    <lineage>
        <taxon>Bacteria</taxon>
        <taxon>Pseudomonadati</taxon>
        <taxon>Pseudomonadota</taxon>
        <taxon>Alphaproteobacteria</taxon>
        <taxon>Hyphomicrobiales</taxon>
        <taxon>Rhizobiaceae</taxon>
        <taxon>Rhizobium/Agrobacterium group</taxon>
        <taxon>Agrobacterium</taxon>
    </lineage>
</organism>
<accession>A0ABR5CZ61</accession>
<evidence type="ECO:0000256" key="1">
    <source>
        <dbReference type="SAM" id="Phobius"/>
    </source>
</evidence>
<evidence type="ECO:0000313" key="4">
    <source>
        <dbReference type="Proteomes" id="UP000032564"/>
    </source>
</evidence>
<keyword evidence="1" id="KW-1133">Transmembrane helix</keyword>
<proteinExistence type="predicted"/>
<comment type="caution">
    <text evidence="3">The sequence shown here is derived from an EMBL/GenBank/DDBJ whole genome shotgun (WGS) entry which is preliminary data.</text>
</comment>
<dbReference type="InterPro" id="IPR012495">
    <property type="entry name" value="TadE-like_dom"/>
</dbReference>
<keyword evidence="1" id="KW-0812">Transmembrane</keyword>
<evidence type="ECO:0000313" key="3">
    <source>
        <dbReference type="EMBL" id="KJF70106.1"/>
    </source>
</evidence>
<evidence type="ECO:0000259" key="2">
    <source>
        <dbReference type="Pfam" id="PF07811"/>
    </source>
</evidence>
<reference evidence="3 4" key="1">
    <citation type="submission" date="2014-12" db="EMBL/GenBank/DDBJ databases">
        <authorList>
            <person name="Kuzmanovic N."/>
            <person name="Pulawska J."/>
            <person name="Obradovic A."/>
        </authorList>
    </citation>
    <scope>NUCLEOTIDE SEQUENCE [LARGE SCALE GENOMIC DNA]</scope>
    <source>
        <strain evidence="3 4">KFB 330</strain>
    </source>
</reference>
<feature type="transmembrane region" description="Helical" evidence="1">
    <location>
        <begin position="32"/>
        <end position="53"/>
    </location>
</feature>
<keyword evidence="4" id="KW-1185">Reference proteome</keyword>
<name>A0ABR5CZ61_9HYPH</name>
<gene>
    <name evidence="3" type="ORF">RP75_28300</name>
</gene>
<protein>
    <submittedName>
        <fullName evidence="3">Pilus assembly protein TadE</fullName>
    </submittedName>
</protein>
<sequence length="177" mass="19300">MVVGKPSRRSFLRLCPEILADRQAATAVEVGLLLPVFLLLIFGILEVGLLLLYNLYLATASNAGVEYLRNAAMHREQVTEQALRSAIASKFIAATDADNLKITLTPIRDDDIAATPLSFPIENGFQAPTALAGQYILAVGYTWDFVMPTTRLLVPKTGDVRQLKDISLAITAVRVTE</sequence>
<dbReference type="Proteomes" id="UP000032564">
    <property type="component" value="Unassembled WGS sequence"/>
</dbReference>